<dbReference type="EMBL" id="LR031873">
    <property type="protein sequence ID" value="VDD10508.1"/>
    <property type="molecule type" value="Genomic_DNA"/>
</dbReference>
<evidence type="ECO:0000313" key="1">
    <source>
        <dbReference type="EMBL" id="VDD10508.1"/>
    </source>
</evidence>
<protein>
    <submittedName>
        <fullName evidence="1">Uncharacterized protein</fullName>
    </submittedName>
</protein>
<reference evidence="1" key="1">
    <citation type="submission" date="2018-11" db="EMBL/GenBank/DDBJ databases">
        <authorList>
            <consortium name="Genoscope - CEA"/>
            <person name="William W."/>
        </authorList>
    </citation>
    <scope>NUCLEOTIDE SEQUENCE</scope>
</reference>
<accession>A0A3P6C8F4</accession>
<dbReference type="AlphaFoldDB" id="A0A3P6C8F4"/>
<proteinExistence type="predicted"/>
<sequence>MFKLTKPSILADRLLRVVLRRLKHRGIWGRKRKRENKGYLPNMKTSKRMSMALYIYLYIELEARISLSHKKLLLQVNYFPSGMTRFIMLRSIQLHLQSTLGNMGQLAY</sequence>
<gene>
    <name evidence="1" type="ORF">BOLC4T25688H</name>
</gene>
<name>A0A3P6C8F4_BRAOL</name>
<organism evidence="1">
    <name type="scientific">Brassica oleracea</name>
    <name type="common">Wild cabbage</name>
    <dbReference type="NCBI Taxonomy" id="3712"/>
    <lineage>
        <taxon>Eukaryota</taxon>
        <taxon>Viridiplantae</taxon>
        <taxon>Streptophyta</taxon>
        <taxon>Embryophyta</taxon>
        <taxon>Tracheophyta</taxon>
        <taxon>Spermatophyta</taxon>
        <taxon>Magnoliopsida</taxon>
        <taxon>eudicotyledons</taxon>
        <taxon>Gunneridae</taxon>
        <taxon>Pentapetalae</taxon>
        <taxon>rosids</taxon>
        <taxon>malvids</taxon>
        <taxon>Brassicales</taxon>
        <taxon>Brassicaceae</taxon>
        <taxon>Brassiceae</taxon>
        <taxon>Brassica</taxon>
    </lineage>
</organism>